<feature type="chain" id="PRO_5020671030" evidence="1">
    <location>
        <begin position="32"/>
        <end position="743"/>
    </location>
</feature>
<dbReference type="Gene3D" id="3.90.1170.50">
    <property type="entry name" value="Aldehyde oxidase/xanthine dehydrogenase, a/b hammerhead"/>
    <property type="match status" value="1"/>
</dbReference>
<dbReference type="PANTHER" id="PTHR47495">
    <property type="entry name" value="ALDEHYDE DEHYDROGENASE"/>
    <property type="match status" value="1"/>
</dbReference>
<evidence type="ECO:0000259" key="2">
    <source>
        <dbReference type="SMART" id="SM01008"/>
    </source>
</evidence>
<dbReference type="InterPro" id="IPR012368">
    <property type="entry name" value="OxRdtase_Mopterin-bd_su_IorB"/>
</dbReference>
<accession>A0A4P8ISL8</accession>
<dbReference type="SMART" id="SM01008">
    <property type="entry name" value="Ald_Xan_dh_C"/>
    <property type="match status" value="1"/>
</dbReference>
<dbReference type="InterPro" id="IPR037165">
    <property type="entry name" value="AldOxase/xan_DH_Mopterin-bd_sf"/>
</dbReference>
<dbReference type="AlphaFoldDB" id="A0A4P8ISL8"/>
<dbReference type="InterPro" id="IPR046867">
    <property type="entry name" value="AldOxase/xan_DH_MoCoBD2"/>
</dbReference>
<dbReference type="Pfam" id="PF02738">
    <property type="entry name" value="MoCoBD_1"/>
    <property type="match status" value="1"/>
</dbReference>
<feature type="domain" description="Aldehyde oxidase/xanthine dehydrogenase a/b hammerhead" evidence="2">
    <location>
        <begin position="207"/>
        <end position="291"/>
    </location>
</feature>
<evidence type="ECO:0000256" key="1">
    <source>
        <dbReference type="SAM" id="SignalP"/>
    </source>
</evidence>
<proteinExistence type="predicted"/>
<sequence length="743" mass="80074">MKTVKLSRRAFGKLAGAIVATFSLAPFSAFAQSEPNLPIDLRANRRLDGWIRLDFDGTVTIFTGKAELGQGILTALAQIAADELDVDFARIRMQSADTAHSPNEGYTFGSQSVEQSGAAIRAAAAQARAVLIGAACQRFGVSQSDVRVENGVVLLADGRRIAYVDIVRDERALLSRDVTAGVAPKRASEYKLVGKSVPRIDFPAKFTGGASFVQDMRLPGMVFGRIVRPPRYGAKLVAVDDASVRALPGVVAVVRNGSFLGVIAEREEQAIAARRALQEAAQWSADYVALPDVDHLQQALLSWRSKDKVVGEAGQDTPASNIATQLEAVYSRPYLSHASIGPSCSVALLKDGHMTVWSHTQGAFPLRGDLAKVLDMPTSAVDVVHVPGSGCYGHNGADDVALDAALLAREAEGRPVKLQWMRDDEFAWEPISPAMVMRLKAGLTKDGRISDWNYDVWSNSHAMRPGQPGGVNLLAAWHLAKPFQPSPPPEIPQPYGNGDRNAVPVYDLPRTRVTNHLLLDAPIRSSSLRTLGAFGNVFAIESFMDELALAANADPVEFRLAHLSDPRAIAVVREAAIRSRWQPGRNADGQRGRGFAYSRYKNIEAYAAIVVDVHVDRSSGVISVTNVTAAVDVGCVINPDGVKNQIEGGIVQALSWALKERVMFDRTEITTRHWQDYPILSFEEVPPIDVVVLERPDDASLGAGECSVGPTGAALANAVAHASGVRIRDLPLVPEKVLNPQRS</sequence>
<dbReference type="InterPro" id="IPR000674">
    <property type="entry name" value="Ald_Oxase/Xan_DH_a/b"/>
</dbReference>
<dbReference type="SUPFAM" id="SSF56003">
    <property type="entry name" value="Molybdenum cofactor-binding domain"/>
    <property type="match status" value="2"/>
</dbReference>
<dbReference type="KEGG" id="tvl:FAZ95_22865"/>
<dbReference type="Gene3D" id="3.30.365.10">
    <property type="entry name" value="Aldehyde oxidase/xanthine dehydrogenase, molybdopterin binding domain"/>
    <property type="match status" value="4"/>
</dbReference>
<dbReference type="OrthoDB" id="6073217at2"/>
<evidence type="ECO:0000313" key="3">
    <source>
        <dbReference type="EMBL" id="QCP52042.1"/>
    </source>
</evidence>
<dbReference type="InterPro" id="IPR052516">
    <property type="entry name" value="N-heterocyclic_Hydroxylase"/>
</dbReference>
<reference evidence="3 4" key="1">
    <citation type="submission" date="2019-05" db="EMBL/GenBank/DDBJ databases">
        <title>Burkholderia sp. DHOD12, isolated from subtropical forest soil.</title>
        <authorList>
            <person name="Gao Z.-H."/>
            <person name="Qiu L.-H."/>
        </authorList>
    </citation>
    <scope>NUCLEOTIDE SEQUENCE [LARGE SCALE GENOMIC DNA]</scope>
    <source>
        <strain evidence="3 4">DHOD12</strain>
    </source>
</reference>
<dbReference type="GO" id="GO:0016491">
    <property type="term" value="F:oxidoreductase activity"/>
    <property type="evidence" value="ECO:0007669"/>
    <property type="project" value="InterPro"/>
</dbReference>
<dbReference type="RefSeq" id="WP_137334815.1">
    <property type="nucleotide sequence ID" value="NZ_CP040078.1"/>
</dbReference>
<dbReference type="InterPro" id="IPR008274">
    <property type="entry name" value="AldOxase/xan_DH_MoCoBD1"/>
</dbReference>
<feature type="signal peptide" evidence="1">
    <location>
        <begin position="1"/>
        <end position="31"/>
    </location>
</feature>
<gene>
    <name evidence="3" type="ORF">FAZ95_22865</name>
</gene>
<evidence type="ECO:0000313" key="4">
    <source>
        <dbReference type="Proteomes" id="UP000298656"/>
    </source>
</evidence>
<dbReference type="EMBL" id="CP040078">
    <property type="protein sequence ID" value="QCP52042.1"/>
    <property type="molecule type" value="Genomic_DNA"/>
</dbReference>
<dbReference type="PROSITE" id="PS51318">
    <property type="entry name" value="TAT"/>
    <property type="match status" value="1"/>
</dbReference>
<dbReference type="PIRSF" id="PIRSF036389">
    <property type="entry name" value="IOR_B"/>
    <property type="match status" value="1"/>
</dbReference>
<dbReference type="Proteomes" id="UP000298656">
    <property type="component" value="Chromosome 2"/>
</dbReference>
<dbReference type="Pfam" id="PF20256">
    <property type="entry name" value="MoCoBD_2"/>
    <property type="match status" value="2"/>
</dbReference>
<keyword evidence="1" id="KW-0732">Signal</keyword>
<organism evidence="3 4">
    <name type="scientific">Trinickia violacea</name>
    <dbReference type="NCBI Taxonomy" id="2571746"/>
    <lineage>
        <taxon>Bacteria</taxon>
        <taxon>Pseudomonadati</taxon>
        <taxon>Pseudomonadota</taxon>
        <taxon>Betaproteobacteria</taxon>
        <taxon>Burkholderiales</taxon>
        <taxon>Burkholderiaceae</taxon>
        <taxon>Trinickia</taxon>
    </lineage>
</organism>
<name>A0A4P8ISL8_9BURK</name>
<dbReference type="PANTHER" id="PTHR47495:SF1">
    <property type="entry name" value="BLL3820 PROTEIN"/>
    <property type="match status" value="1"/>
</dbReference>
<protein>
    <submittedName>
        <fullName evidence="3">Xanthine dehydrogenase family protein molybdopterin-binding subunit</fullName>
    </submittedName>
</protein>
<dbReference type="InterPro" id="IPR006311">
    <property type="entry name" value="TAT_signal"/>
</dbReference>
<keyword evidence="4" id="KW-1185">Reference proteome</keyword>